<reference evidence="3" key="1">
    <citation type="journal article" date="2019" name="Int. J. Syst. Evol. Microbiol.">
        <title>The Global Catalogue of Microorganisms (GCM) 10K type strain sequencing project: providing services to taxonomists for standard genome sequencing and annotation.</title>
        <authorList>
            <consortium name="The Broad Institute Genomics Platform"/>
            <consortium name="The Broad Institute Genome Sequencing Center for Infectious Disease"/>
            <person name="Wu L."/>
            <person name="Ma J."/>
        </authorList>
    </citation>
    <scope>NUCLEOTIDE SEQUENCE [LARGE SCALE GENOMIC DNA]</scope>
    <source>
        <strain evidence="3">JCM 7356</strain>
    </source>
</reference>
<organism evidence="2 3">
    <name type="scientific">Kitasatospora cystarginea</name>
    <dbReference type="NCBI Taxonomy" id="58350"/>
    <lineage>
        <taxon>Bacteria</taxon>
        <taxon>Bacillati</taxon>
        <taxon>Actinomycetota</taxon>
        <taxon>Actinomycetes</taxon>
        <taxon>Kitasatosporales</taxon>
        <taxon>Streptomycetaceae</taxon>
        <taxon>Kitasatospora</taxon>
    </lineage>
</organism>
<dbReference type="EMBL" id="BAAATR010000058">
    <property type="protein sequence ID" value="GAA2277453.1"/>
    <property type="molecule type" value="Genomic_DNA"/>
</dbReference>
<evidence type="ECO:0000313" key="3">
    <source>
        <dbReference type="Proteomes" id="UP001500305"/>
    </source>
</evidence>
<dbReference type="InterPro" id="IPR051534">
    <property type="entry name" value="CBASS_pafABC_assoc_protein"/>
</dbReference>
<keyword evidence="3" id="KW-1185">Reference proteome</keyword>
<dbReference type="PROSITE" id="PS52050">
    <property type="entry name" value="WYL"/>
    <property type="match status" value="1"/>
</dbReference>
<dbReference type="Proteomes" id="UP001500305">
    <property type="component" value="Unassembled WGS sequence"/>
</dbReference>
<gene>
    <name evidence="2" type="ORF">GCM10010430_74180</name>
</gene>
<sequence length="261" mass="28094">MPPLLLDDEEALAIAVGLRAATAAPITGIADSSLRALAKLEQVLPDRLRRRITLLAQGAVPPTIHDGPTADPETLAAVATACRAGEKIRFGYRIGNGTQTRRLVEPKQLVASGRRWYLVAWDEGRADWRTFRLDRIHAPAPIGVRVPPRPLPDGAADAAQWVARSVTGPATTHADVLLHCPEDRAREIMPTGEGPVTPVDAHTSRLTVGPDSPRYLALRVVRVPVPYTLLGPPEVSRELRALAERALTATTPPPERAAPTV</sequence>
<name>A0ABP5RV94_9ACTN</name>
<dbReference type="PANTHER" id="PTHR34580">
    <property type="match status" value="1"/>
</dbReference>
<dbReference type="Pfam" id="PF13280">
    <property type="entry name" value="WYL"/>
    <property type="match status" value="1"/>
</dbReference>
<feature type="domain" description="WYL" evidence="1">
    <location>
        <begin position="73"/>
        <end position="138"/>
    </location>
</feature>
<dbReference type="RefSeq" id="WP_344640978.1">
    <property type="nucleotide sequence ID" value="NZ_BAAATR010000058.1"/>
</dbReference>
<protein>
    <recommendedName>
        <fullName evidence="1">WYL domain-containing protein</fullName>
    </recommendedName>
</protein>
<dbReference type="InterPro" id="IPR026881">
    <property type="entry name" value="WYL_dom"/>
</dbReference>
<dbReference type="PANTHER" id="PTHR34580:SF3">
    <property type="entry name" value="PROTEIN PAFB"/>
    <property type="match status" value="1"/>
</dbReference>
<evidence type="ECO:0000313" key="2">
    <source>
        <dbReference type="EMBL" id="GAA2277453.1"/>
    </source>
</evidence>
<proteinExistence type="predicted"/>
<comment type="caution">
    <text evidence="2">The sequence shown here is derived from an EMBL/GenBank/DDBJ whole genome shotgun (WGS) entry which is preliminary data.</text>
</comment>
<evidence type="ECO:0000259" key="1">
    <source>
        <dbReference type="Pfam" id="PF13280"/>
    </source>
</evidence>
<accession>A0ABP5RV94</accession>